<feature type="transmembrane region" description="Helical" evidence="1">
    <location>
        <begin position="6"/>
        <end position="24"/>
    </location>
</feature>
<accession>A0ABN0WF58</accession>
<feature type="transmembrane region" description="Helical" evidence="1">
    <location>
        <begin position="250"/>
        <end position="268"/>
    </location>
</feature>
<sequence length="275" mass="31454">MSTGQGSYLFLVISSLFCIVLALLKTRSQRMVLLFLAVAGLILFVDYIIYVLGKAYQYIPDIVPGKYDSHVGALFNALILSSTACLFAAYQVWWIWSIAIALIFAGIEQVFLKIEVYKQNWWNTGFTFFSFIFYFPIVKSWWNTLHRWHGLKTRVITLALALYAIRVPLGVVQYGVLESRTYEVQWLEAIGKDGAAVHSWVIIPTCVLLAFLILSNLKIYWSFMTVILFFCIDLFLKKIGIIHVNHSWDAIYYISADTITLLVGIYLGKLITNSQ</sequence>
<evidence type="ECO:0000256" key="1">
    <source>
        <dbReference type="SAM" id="Phobius"/>
    </source>
</evidence>
<evidence type="ECO:0000313" key="2">
    <source>
        <dbReference type="EMBL" id="GAA0335134.1"/>
    </source>
</evidence>
<dbReference type="Proteomes" id="UP001500782">
    <property type="component" value="Unassembled WGS sequence"/>
</dbReference>
<keyword evidence="1" id="KW-0472">Membrane</keyword>
<protein>
    <submittedName>
        <fullName evidence="2">Uncharacterized protein</fullName>
    </submittedName>
</protein>
<feature type="transmembrane region" description="Helical" evidence="1">
    <location>
        <begin position="196"/>
        <end position="214"/>
    </location>
</feature>
<evidence type="ECO:0000313" key="3">
    <source>
        <dbReference type="Proteomes" id="UP001500782"/>
    </source>
</evidence>
<feature type="transmembrane region" description="Helical" evidence="1">
    <location>
        <begin position="31"/>
        <end position="50"/>
    </location>
</feature>
<name>A0ABN0WF58_9BACI</name>
<dbReference type="RefSeq" id="WP_343799965.1">
    <property type="nucleotide sequence ID" value="NZ_BAAADJ010000024.1"/>
</dbReference>
<gene>
    <name evidence="2" type="ORF">GCM10008967_27470</name>
</gene>
<reference evidence="2 3" key="1">
    <citation type="journal article" date="2019" name="Int. J. Syst. Evol. Microbiol.">
        <title>The Global Catalogue of Microorganisms (GCM) 10K type strain sequencing project: providing services to taxonomists for standard genome sequencing and annotation.</title>
        <authorList>
            <consortium name="The Broad Institute Genomics Platform"/>
            <consortium name="The Broad Institute Genome Sequencing Center for Infectious Disease"/>
            <person name="Wu L."/>
            <person name="Ma J."/>
        </authorList>
    </citation>
    <scope>NUCLEOTIDE SEQUENCE [LARGE SCALE GENOMIC DNA]</scope>
    <source>
        <strain evidence="2 3">JCM 9731</strain>
    </source>
</reference>
<feature type="transmembrane region" description="Helical" evidence="1">
    <location>
        <begin position="70"/>
        <end position="88"/>
    </location>
</feature>
<feature type="transmembrane region" description="Helical" evidence="1">
    <location>
        <begin position="124"/>
        <end position="142"/>
    </location>
</feature>
<keyword evidence="1" id="KW-1133">Transmembrane helix</keyword>
<proteinExistence type="predicted"/>
<feature type="transmembrane region" description="Helical" evidence="1">
    <location>
        <begin position="154"/>
        <end position="176"/>
    </location>
</feature>
<dbReference type="EMBL" id="BAAADJ010000024">
    <property type="protein sequence ID" value="GAA0335134.1"/>
    <property type="molecule type" value="Genomic_DNA"/>
</dbReference>
<feature type="transmembrane region" description="Helical" evidence="1">
    <location>
        <begin position="93"/>
        <end position="112"/>
    </location>
</feature>
<comment type="caution">
    <text evidence="2">The sequence shown here is derived from an EMBL/GenBank/DDBJ whole genome shotgun (WGS) entry which is preliminary data.</text>
</comment>
<keyword evidence="1" id="KW-0812">Transmembrane</keyword>
<organism evidence="2 3">
    <name type="scientific">Bacillus carboniphilus</name>
    <dbReference type="NCBI Taxonomy" id="86663"/>
    <lineage>
        <taxon>Bacteria</taxon>
        <taxon>Bacillati</taxon>
        <taxon>Bacillota</taxon>
        <taxon>Bacilli</taxon>
        <taxon>Bacillales</taxon>
        <taxon>Bacillaceae</taxon>
        <taxon>Bacillus</taxon>
    </lineage>
</organism>
<keyword evidence="3" id="KW-1185">Reference proteome</keyword>
<feature type="transmembrane region" description="Helical" evidence="1">
    <location>
        <begin position="221"/>
        <end position="244"/>
    </location>
</feature>